<dbReference type="InterPro" id="IPR001633">
    <property type="entry name" value="EAL_dom"/>
</dbReference>
<dbReference type="Pfam" id="PF00990">
    <property type="entry name" value="GGDEF"/>
    <property type="match status" value="1"/>
</dbReference>
<feature type="domain" description="EAL" evidence="3">
    <location>
        <begin position="449"/>
        <end position="702"/>
    </location>
</feature>
<feature type="domain" description="GGDEF" evidence="4">
    <location>
        <begin position="308"/>
        <end position="440"/>
    </location>
</feature>
<name>A0A9X3WJY7_9BACI</name>
<dbReference type="SMART" id="SM00086">
    <property type="entry name" value="PAC"/>
    <property type="match status" value="2"/>
</dbReference>
<dbReference type="CDD" id="cd00130">
    <property type="entry name" value="PAS"/>
    <property type="match status" value="2"/>
</dbReference>
<gene>
    <name evidence="5" type="ORF">NC661_06420</name>
</gene>
<evidence type="ECO:0000313" key="6">
    <source>
        <dbReference type="Proteomes" id="UP001145072"/>
    </source>
</evidence>
<dbReference type="InterPro" id="IPR035965">
    <property type="entry name" value="PAS-like_dom_sf"/>
</dbReference>
<dbReference type="SUPFAM" id="SSF55785">
    <property type="entry name" value="PYP-like sensor domain (PAS domain)"/>
    <property type="match status" value="2"/>
</dbReference>
<dbReference type="InterPro" id="IPR013655">
    <property type="entry name" value="PAS_fold_3"/>
</dbReference>
<dbReference type="InterPro" id="IPR001610">
    <property type="entry name" value="PAC"/>
</dbReference>
<dbReference type="FunFam" id="3.20.20.450:FF:000001">
    <property type="entry name" value="Cyclic di-GMP phosphodiesterase yahA"/>
    <property type="match status" value="1"/>
</dbReference>
<dbReference type="SUPFAM" id="SSF55073">
    <property type="entry name" value="Nucleotide cyclase"/>
    <property type="match status" value="1"/>
</dbReference>
<sequence>MVVVHSLLILSTLFLLIILYKELIKSKKEPSDPDDHLNNIFDSLDVAIWSHNLKSDVLLITPGIEKLYGYKQEQFYQDTLLWRRVIHPDDLYVLRERENSFKLGKPWTSVYRINRPDGEVRWIQDKGFPTLDKHGALVYFASVLFDITDRKESEDLYRGLVELSPDVIAVIYNGNFVYINESGVKMLGAKNQKELLNKSVTMFLSNDEYTKIQNQLKDCVKNEKSMSLRIELSITRLNGVPMDLELSIMPNLYGGRKAFQLIGRDITERKRSEKVIHQMAYYDSLTGVSNRNGLKQKLDELINYRSSVTFGVFFLDLDRFKLINDTRGHSTGDLLLKAVARQLTMIVQHDGQVFRQGGDEFIILLEGKSKKEVRAFAKQILHVFSIPIEIEKQEFYITPSIGISMYPEDGKEQESLLRRADAAMYNAKAQGKNTFQFYYAELDKGTSRKMELDNALRKAIELNQLFLCYQPKIHLETGEVLGVEALLRWDHPSLGLIYPDEFISLAEETGLIVPIGQWVIQRALEQSKDWEEKGLGKINVAVNISVRQMQDDSFVNTVEQIVEDVGMEPSRLELEITESIMQDPERSVAILHKLKALNIMLAIDDFGTGYSSLSKLRYLPIDHIKIDKSFVDDIPDFTERGSIVKAIIEMGKSLNFTIIAEGIEKEEQIAFLVENSCIIGQGYHLSVPLTAEQIELFLKKQM</sequence>
<evidence type="ECO:0000259" key="1">
    <source>
        <dbReference type="PROSITE" id="PS50112"/>
    </source>
</evidence>
<dbReference type="SMART" id="SM00091">
    <property type="entry name" value="PAS"/>
    <property type="match status" value="2"/>
</dbReference>
<dbReference type="InterPro" id="IPR000160">
    <property type="entry name" value="GGDEF_dom"/>
</dbReference>
<dbReference type="EMBL" id="JAMQJZ010000004">
    <property type="protein sequence ID" value="MDC3420003.1"/>
    <property type="molecule type" value="Genomic_DNA"/>
</dbReference>
<dbReference type="PROSITE" id="PS50113">
    <property type="entry name" value="PAC"/>
    <property type="match status" value="2"/>
</dbReference>
<organism evidence="5 6">
    <name type="scientific">Aquibacillus koreensis</name>
    <dbReference type="NCBI Taxonomy" id="279446"/>
    <lineage>
        <taxon>Bacteria</taxon>
        <taxon>Bacillati</taxon>
        <taxon>Bacillota</taxon>
        <taxon>Bacilli</taxon>
        <taxon>Bacillales</taxon>
        <taxon>Bacillaceae</taxon>
        <taxon>Aquibacillus</taxon>
    </lineage>
</organism>
<evidence type="ECO:0000313" key="5">
    <source>
        <dbReference type="EMBL" id="MDC3420003.1"/>
    </source>
</evidence>
<dbReference type="NCBIfam" id="TIGR00229">
    <property type="entry name" value="sensory_box"/>
    <property type="match status" value="2"/>
</dbReference>
<feature type="domain" description="PAC" evidence="2">
    <location>
        <begin position="228"/>
        <end position="278"/>
    </location>
</feature>
<dbReference type="SMART" id="SM00267">
    <property type="entry name" value="GGDEF"/>
    <property type="match status" value="1"/>
</dbReference>
<dbReference type="PROSITE" id="PS50887">
    <property type="entry name" value="GGDEF"/>
    <property type="match status" value="1"/>
</dbReference>
<dbReference type="NCBIfam" id="TIGR00254">
    <property type="entry name" value="GGDEF"/>
    <property type="match status" value="1"/>
</dbReference>
<dbReference type="Gene3D" id="3.30.70.270">
    <property type="match status" value="1"/>
</dbReference>
<reference evidence="5" key="1">
    <citation type="submission" date="2022-06" db="EMBL/GenBank/DDBJ databases">
        <title>Aquibacillus sp. a new bacterium isolated from soil saline samples.</title>
        <authorList>
            <person name="Galisteo C."/>
            <person name="De La Haba R."/>
            <person name="Sanchez-Porro C."/>
            <person name="Ventosa A."/>
        </authorList>
    </citation>
    <scope>NUCLEOTIDE SEQUENCE</scope>
    <source>
        <strain evidence="5">JCM 12387</strain>
    </source>
</reference>
<dbReference type="PROSITE" id="PS50112">
    <property type="entry name" value="PAS"/>
    <property type="match status" value="2"/>
</dbReference>
<dbReference type="PROSITE" id="PS50883">
    <property type="entry name" value="EAL"/>
    <property type="match status" value="1"/>
</dbReference>
<protein>
    <submittedName>
        <fullName evidence="5">EAL domain-containing protein</fullName>
    </submittedName>
</protein>
<feature type="domain" description="PAS" evidence="1">
    <location>
        <begin position="33"/>
        <end position="96"/>
    </location>
</feature>
<dbReference type="Pfam" id="PF13426">
    <property type="entry name" value="PAS_9"/>
    <property type="match status" value="1"/>
</dbReference>
<dbReference type="InterPro" id="IPR029787">
    <property type="entry name" value="Nucleotide_cyclase"/>
</dbReference>
<feature type="domain" description="PAS" evidence="1">
    <location>
        <begin position="153"/>
        <end position="223"/>
    </location>
</feature>
<dbReference type="Pfam" id="PF08447">
    <property type="entry name" value="PAS_3"/>
    <property type="match status" value="1"/>
</dbReference>
<dbReference type="PANTHER" id="PTHR44757:SF2">
    <property type="entry name" value="BIOFILM ARCHITECTURE MAINTENANCE PROTEIN MBAA"/>
    <property type="match status" value="1"/>
</dbReference>
<evidence type="ECO:0000259" key="2">
    <source>
        <dbReference type="PROSITE" id="PS50113"/>
    </source>
</evidence>
<dbReference type="RefSeq" id="WP_259868620.1">
    <property type="nucleotide sequence ID" value="NZ_JAMQJZ010000004.1"/>
</dbReference>
<dbReference type="Proteomes" id="UP001145072">
    <property type="component" value="Unassembled WGS sequence"/>
</dbReference>
<dbReference type="Gene3D" id="3.20.20.450">
    <property type="entry name" value="EAL domain"/>
    <property type="match status" value="1"/>
</dbReference>
<proteinExistence type="predicted"/>
<accession>A0A9X3WJY7</accession>
<evidence type="ECO:0000259" key="3">
    <source>
        <dbReference type="PROSITE" id="PS50883"/>
    </source>
</evidence>
<keyword evidence="6" id="KW-1185">Reference proteome</keyword>
<dbReference type="InterPro" id="IPR043128">
    <property type="entry name" value="Rev_trsase/Diguanyl_cyclase"/>
</dbReference>
<dbReference type="Pfam" id="PF00563">
    <property type="entry name" value="EAL"/>
    <property type="match status" value="1"/>
</dbReference>
<feature type="domain" description="PAC" evidence="2">
    <location>
        <begin position="107"/>
        <end position="159"/>
    </location>
</feature>
<dbReference type="InterPro" id="IPR000014">
    <property type="entry name" value="PAS"/>
</dbReference>
<dbReference type="InterPro" id="IPR035919">
    <property type="entry name" value="EAL_sf"/>
</dbReference>
<dbReference type="PANTHER" id="PTHR44757">
    <property type="entry name" value="DIGUANYLATE CYCLASE DGCP"/>
    <property type="match status" value="1"/>
</dbReference>
<dbReference type="InterPro" id="IPR000700">
    <property type="entry name" value="PAS-assoc_C"/>
</dbReference>
<dbReference type="InterPro" id="IPR052155">
    <property type="entry name" value="Biofilm_reg_signaling"/>
</dbReference>
<dbReference type="CDD" id="cd01948">
    <property type="entry name" value="EAL"/>
    <property type="match status" value="1"/>
</dbReference>
<dbReference type="SMART" id="SM00052">
    <property type="entry name" value="EAL"/>
    <property type="match status" value="1"/>
</dbReference>
<dbReference type="SUPFAM" id="SSF141868">
    <property type="entry name" value="EAL domain-like"/>
    <property type="match status" value="1"/>
</dbReference>
<dbReference type="Gene3D" id="3.30.450.20">
    <property type="entry name" value="PAS domain"/>
    <property type="match status" value="2"/>
</dbReference>
<evidence type="ECO:0000259" key="4">
    <source>
        <dbReference type="PROSITE" id="PS50887"/>
    </source>
</evidence>
<dbReference type="CDD" id="cd01949">
    <property type="entry name" value="GGDEF"/>
    <property type="match status" value="1"/>
</dbReference>
<dbReference type="AlphaFoldDB" id="A0A9X3WJY7"/>
<comment type="caution">
    <text evidence="5">The sequence shown here is derived from an EMBL/GenBank/DDBJ whole genome shotgun (WGS) entry which is preliminary data.</text>
</comment>